<sequence>MNIYSDCMKYLRNGFTKSLCALLTSDSKSNAFNNLQFVNEFDIPGSPSFSKRWQKKLQIDKLEQNTSESEKQFPFFIHLIKRLSHLQVIMDQLNKLLNDLQTIPFQASINYSIDFIHLINQLLIIRQQNLVQHILTKRLNYYLSKLHNDSTICRRLLHLCQLGTTDCKQIIEELICILHFTGLPNSSNIDDNDNDKSRDFQYIEKPLFRMHVKSPGPGGFEQINKFVELSLI</sequence>
<gene>
    <name evidence="1" type="ORF">SMTD_LOCUS16201</name>
</gene>
<organism evidence="1 2">
    <name type="scientific">Schistosoma mattheei</name>
    <dbReference type="NCBI Taxonomy" id="31246"/>
    <lineage>
        <taxon>Eukaryota</taxon>
        <taxon>Metazoa</taxon>
        <taxon>Spiralia</taxon>
        <taxon>Lophotrochozoa</taxon>
        <taxon>Platyhelminthes</taxon>
        <taxon>Trematoda</taxon>
        <taxon>Digenea</taxon>
        <taxon>Strigeidida</taxon>
        <taxon>Schistosomatoidea</taxon>
        <taxon>Schistosomatidae</taxon>
        <taxon>Schistosoma</taxon>
    </lineage>
</organism>
<proteinExistence type="predicted"/>
<keyword evidence="2" id="KW-1185">Reference proteome</keyword>
<dbReference type="AlphaFoldDB" id="A0A183PPB5"/>
<evidence type="ECO:0000313" key="1">
    <source>
        <dbReference type="EMBL" id="VDP70673.1"/>
    </source>
</evidence>
<accession>A0A183PPB5</accession>
<dbReference type="EMBL" id="UZAL01036864">
    <property type="protein sequence ID" value="VDP70673.1"/>
    <property type="molecule type" value="Genomic_DNA"/>
</dbReference>
<protein>
    <submittedName>
        <fullName evidence="1">Uncharacterized protein</fullName>
    </submittedName>
</protein>
<dbReference type="Proteomes" id="UP000269396">
    <property type="component" value="Unassembled WGS sequence"/>
</dbReference>
<evidence type="ECO:0000313" key="2">
    <source>
        <dbReference type="Proteomes" id="UP000269396"/>
    </source>
</evidence>
<reference evidence="1 2" key="1">
    <citation type="submission" date="2018-11" db="EMBL/GenBank/DDBJ databases">
        <authorList>
            <consortium name="Pathogen Informatics"/>
        </authorList>
    </citation>
    <scope>NUCLEOTIDE SEQUENCE [LARGE SCALE GENOMIC DNA]</scope>
    <source>
        <strain>Denwood</strain>
        <strain evidence="2">Zambia</strain>
    </source>
</reference>
<name>A0A183PPB5_9TREM</name>